<dbReference type="Proteomes" id="UP000824890">
    <property type="component" value="Unassembled WGS sequence"/>
</dbReference>
<evidence type="ECO:0008006" key="5">
    <source>
        <dbReference type="Google" id="ProtNLM"/>
    </source>
</evidence>
<evidence type="ECO:0000256" key="1">
    <source>
        <dbReference type="SAM" id="MobiDB-lite"/>
    </source>
</evidence>
<sequence>MNRYLFIFSPLMIPLITQTFQNLYHCRCYTYWIVKPGMEHLKSHFLNCCFFGWSWPPPPPHPHSDFSLPASYYQFTTPSNSVFQRCSRFPSCERLKLLSGEEKDPHSVTTKRLWEERSKSSPI</sequence>
<evidence type="ECO:0000313" key="4">
    <source>
        <dbReference type="Proteomes" id="UP000824890"/>
    </source>
</evidence>
<feature type="chain" id="PRO_5045317674" description="Secreted protein" evidence="2">
    <location>
        <begin position="20"/>
        <end position="123"/>
    </location>
</feature>
<name>A0ABQ7YA44_BRANA</name>
<accession>A0ABQ7YA44</accession>
<gene>
    <name evidence="3" type="ORF">HID58_081673</name>
</gene>
<keyword evidence="4" id="KW-1185">Reference proteome</keyword>
<comment type="caution">
    <text evidence="3">The sequence shown here is derived from an EMBL/GenBank/DDBJ whole genome shotgun (WGS) entry which is preliminary data.</text>
</comment>
<evidence type="ECO:0000313" key="3">
    <source>
        <dbReference type="EMBL" id="KAH0864462.1"/>
    </source>
</evidence>
<feature type="signal peptide" evidence="2">
    <location>
        <begin position="1"/>
        <end position="19"/>
    </location>
</feature>
<evidence type="ECO:0000256" key="2">
    <source>
        <dbReference type="SAM" id="SignalP"/>
    </source>
</evidence>
<proteinExistence type="predicted"/>
<reference evidence="3 4" key="1">
    <citation type="submission" date="2021-05" db="EMBL/GenBank/DDBJ databases">
        <title>Genome Assembly of Synthetic Allotetraploid Brassica napus Reveals Homoeologous Exchanges between Subgenomes.</title>
        <authorList>
            <person name="Davis J.T."/>
        </authorList>
    </citation>
    <scope>NUCLEOTIDE SEQUENCE [LARGE SCALE GENOMIC DNA]</scope>
    <source>
        <strain evidence="4">cv. Da-Ae</strain>
        <tissue evidence="3">Seedling</tissue>
    </source>
</reference>
<protein>
    <recommendedName>
        <fullName evidence="5">Secreted protein</fullName>
    </recommendedName>
</protein>
<dbReference type="EMBL" id="JAGKQM010000018">
    <property type="protein sequence ID" value="KAH0864462.1"/>
    <property type="molecule type" value="Genomic_DNA"/>
</dbReference>
<keyword evidence="2" id="KW-0732">Signal</keyword>
<organism evidence="3 4">
    <name type="scientific">Brassica napus</name>
    <name type="common">Rape</name>
    <dbReference type="NCBI Taxonomy" id="3708"/>
    <lineage>
        <taxon>Eukaryota</taxon>
        <taxon>Viridiplantae</taxon>
        <taxon>Streptophyta</taxon>
        <taxon>Embryophyta</taxon>
        <taxon>Tracheophyta</taxon>
        <taxon>Spermatophyta</taxon>
        <taxon>Magnoliopsida</taxon>
        <taxon>eudicotyledons</taxon>
        <taxon>Gunneridae</taxon>
        <taxon>Pentapetalae</taxon>
        <taxon>rosids</taxon>
        <taxon>malvids</taxon>
        <taxon>Brassicales</taxon>
        <taxon>Brassicaceae</taxon>
        <taxon>Brassiceae</taxon>
        <taxon>Brassica</taxon>
    </lineage>
</organism>
<feature type="region of interest" description="Disordered" evidence="1">
    <location>
        <begin position="100"/>
        <end position="123"/>
    </location>
</feature>